<organism evidence="1 2">
    <name type="scientific">Camellia sinensis</name>
    <name type="common">Tea plant</name>
    <name type="synonym">Thea sinensis</name>
    <dbReference type="NCBI Taxonomy" id="4442"/>
    <lineage>
        <taxon>Eukaryota</taxon>
        <taxon>Viridiplantae</taxon>
        <taxon>Streptophyta</taxon>
        <taxon>Embryophyta</taxon>
        <taxon>Tracheophyta</taxon>
        <taxon>Spermatophyta</taxon>
        <taxon>Magnoliopsida</taxon>
        <taxon>eudicotyledons</taxon>
        <taxon>Gunneridae</taxon>
        <taxon>Pentapetalae</taxon>
        <taxon>asterids</taxon>
        <taxon>Ericales</taxon>
        <taxon>Theaceae</taxon>
        <taxon>Camellia</taxon>
    </lineage>
</organism>
<reference evidence="2" key="1">
    <citation type="journal article" date="2020" name="Nat. Commun.">
        <title>Genome assembly of wild tea tree DASZ reveals pedigree and selection history of tea varieties.</title>
        <authorList>
            <person name="Zhang W."/>
            <person name="Zhang Y."/>
            <person name="Qiu H."/>
            <person name="Guo Y."/>
            <person name="Wan H."/>
            <person name="Zhang X."/>
            <person name="Scossa F."/>
            <person name="Alseekh S."/>
            <person name="Zhang Q."/>
            <person name="Wang P."/>
            <person name="Xu L."/>
            <person name="Schmidt M.H."/>
            <person name="Jia X."/>
            <person name="Li D."/>
            <person name="Zhu A."/>
            <person name="Guo F."/>
            <person name="Chen W."/>
            <person name="Ni D."/>
            <person name="Usadel B."/>
            <person name="Fernie A.R."/>
            <person name="Wen W."/>
        </authorList>
    </citation>
    <scope>NUCLEOTIDE SEQUENCE [LARGE SCALE GENOMIC DNA]</scope>
    <source>
        <strain evidence="2">cv. G240</strain>
    </source>
</reference>
<dbReference type="Proteomes" id="UP000593564">
    <property type="component" value="Unassembled WGS sequence"/>
</dbReference>
<dbReference type="AlphaFoldDB" id="A0A7J7GH46"/>
<dbReference type="EMBL" id="JACBKZ010000010">
    <property type="protein sequence ID" value="KAF5940090.1"/>
    <property type="molecule type" value="Genomic_DNA"/>
</dbReference>
<gene>
    <name evidence="1" type="ORF">HYC85_021257</name>
</gene>
<sequence length="67" mass="8546">MRMTDELLSVHRRQRKEEKRSRWLQAIEITREREREREREGERRGLTLWRWQWRVATVMAGSWWHRG</sequence>
<keyword evidence="2" id="KW-1185">Reference proteome</keyword>
<accession>A0A7J7GH46</accession>
<proteinExistence type="predicted"/>
<comment type="caution">
    <text evidence="1">The sequence shown here is derived from an EMBL/GenBank/DDBJ whole genome shotgun (WGS) entry which is preliminary data.</text>
</comment>
<evidence type="ECO:0000313" key="1">
    <source>
        <dbReference type="EMBL" id="KAF5940090.1"/>
    </source>
</evidence>
<evidence type="ECO:0000313" key="2">
    <source>
        <dbReference type="Proteomes" id="UP000593564"/>
    </source>
</evidence>
<reference evidence="1 2" key="2">
    <citation type="submission" date="2020-07" db="EMBL/GenBank/DDBJ databases">
        <title>Genome assembly of wild tea tree DASZ reveals pedigree and selection history of tea varieties.</title>
        <authorList>
            <person name="Zhang W."/>
        </authorList>
    </citation>
    <scope>NUCLEOTIDE SEQUENCE [LARGE SCALE GENOMIC DNA]</scope>
    <source>
        <strain evidence="2">cv. G240</strain>
        <tissue evidence="1">Leaf</tissue>
    </source>
</reference>
<protein>
    <submittedName>
        <fullName evidence="1">Uncharacterized protein</fullName>
    </submittedName>
</protein>
<name>A0A7J7GH46_CAMSI</name>